<sequence>MHFTECISERVRPAAEWTVELTRLVERIPTVIRTRGLTYVRPEKSWRPVVKVTVVDGGHDYALPDVALGSDGQNPNLKSVIPIHGANPAMSLVVQVLHRSQTKKKHRKPTLVGSAKLSLGEVLSRHPLPHPRPVEYDVRLSCPPPQRKSPTIGGRQQHCATLTLKFIVPHPTQTPCDSPPLSPAETEAIFSDGASSSKGLLDGMLASTSDHPVEEMPEEQLPGSSGLPGTTGLRRRRRRPRGFHVDSDSDAYISESSDDGPWPPTPPNEEFPTIYEDVEDGPCGLPTFDGQSDVAVISPCVIPMHSGGNGGASSRESLPLPGSVVNVFAPYQELCEADQDNDIDKAEKVLNRLLTEWYVVGASLLALAGIDSAVFGFAPGSMYVIDGFSQSVVAIGAIAAGIGLVTDAWFLVLYSGASAEKFQRVAKDVYNTYFFFCLTCRLPTMCMFVSAIALMFFLLGVAYTAWPTAVLVMSFCAGLLFSSQFLIFGAHRSVEFVIWGIRVLWRKSLYALGRAPAPQPQPQQQLHIHIHPHTQSQSHTQSHTVHVHFPQQLPPRPHSTPPAHTSYIPRADRPEELLEMPIPKPAAI</sequence>
<feature type="region of interest" description="Disordered" evidence="1">
    <location>
        <begin position="211"/>
        <end position="273"/>
    </location>
</feature>
<feature type="transmembrane region" description="Helical" evidence="2">
    <location>
        <begin position="357"/>
        <end position="378"/>
    </location>
</feature>
<feature type="region of interest" description="Disordered" evidence="1">
    <location>
        <begin position="124"/>
        <end position="154"/>
    </location>
</feature>
<evidence type="ECO:0000256" key="2">
    <source>
        <dbReference type="SAM" id="Phobius"/>
    </source>
</evidence>
<dbReference type="Proteomes" id="UP001215151">
    <property type="component" value="Unassembled WGS sequence"/>
</dbReference>
<keyword evidence="2" id="KW-0812">Transmembrane</keyword>
<proteinExistence type="predicted"/>
<evidence type="ECO:0000313" key="3">
    <source>
        <dbReference type="EMBL" id="KAJ8495066.1"/>
    </source>
</evidence>
<feature type="transmembrane region" description="Helical" evidence="2">
    <location>
        <begin position="433"/>
        <end position="459"/>
    </location>
</feature>
<keyword evidence="2" id="KW-0472">Membrane</keyword>
<comment type="caution">
    <text evidence="3">The sequence shown here is derived from an EMBL/GenBank/DDBJ whole genome shotgun (WGS) entry which is preliminary data.</text>
</comment>
<name>A0AAD7U0M3_9APHY</name>
<accession>A0AAD7U0M3</accession>
<keyword evidence="4" id="KW-1185">Reference proteome</keyword>
<reference evidence="3" key="1">
    <citation type="submission" date="2022-11" db="EMBL/GenBank/DDBJ databases">
        <title>Genome Sequence of Cubamyces cubensis.</title>
        <authorList>
            <person name="Buettner E."/>
        </authorList>
    </citation>
    <scope>NUCLEOTIDE SEQUENCE</scope>
    <source>
        <strain evidence="3">MPL-01</strain>
    </source>
</reference>
<dbReference type="AlphaFoldDB" id="A0AAD7U0M3"/>
<organism evidence="3 4">
    <name type="scientific">Trametes cubensis</name>
    <dbReference type="NCBI Taxonomy" id="1111947"/>
    <lineage>
        <taxon>Eukaryota</taxon>
        <taxon>Fungi</taxon>
        <taxon>Dikarya</taxon>
        <taxon>Basidiomycota</taxon>
        <taxon>Agaricomycotina</taxon>
        <taxon>Agaricomycetes</taxon>
        <taxon>Polyporales</taxon>
        <taxon>Polyporaceae</taxon>
        <taxon>Trametes</taxon>
    </lineage>
</organism>
<feature type="transmembrane region" description="Helical" evidence="2">
    <location>
        <begin position="390"/>
        <end position="412"/>
    </location>
</feature>
<protein>
    <submittedName>
        <fullName evidence="3">Uncharacterized protein</fullName>
    </submittedName>
</protein>
<evidence type="ECO:0000256" key="1">
    <source>
        <dbReference type="SAM" id="MobiDB-lite"/>
    </source>
</evidence>
<keyword evidence="2" id="KW-1133">Transmembrane helix</keyword>
<evidence type="ECO:0000313" key="4">
    <source>
        <dbReference type="Proteomes" id="UP001215151"/>
    </source>
</evidence>
<feature type="compositionally biased region" description="Basic residues" evidence="1">
    <location>
        <begin position="233"/>
        <end position="242"/>
    </location>
</feature>
<feature type="transmembrane region" description="Helical" evidence="2">
    <location>
        <begin position="465"/>
        <end position="488"/>
    </location>
</feature>
<feature type="region of interest" description="Disordered" evidence="1">
    <location>
        <begin position="552"/>
        <end position="588"/>
    </location>
</feature>
<gene>
    <name evidence="3" type="ORF">ONZ51_g1925</name>
</gene>
<dbReference type="EMBL" id="JAPEVG010000028">
    <property type="protein sequence ID" value="KAJ8495066.1"/>
    <property type="molecule type" value="Genomic_DNA"/>
</dbReference>